<keyword evidence="9" id="KW-0732">Signal</keyword>
<comment type="domain">
    <text evidence="8">Has a modular structure: an endo-beta-1,4-glucanase catalytic module at the N-terminus, a linker rich in serines and threonines, and a C-terminal carbohydrate-binding module (CBM).</text>
</comment>
<dbReference type="Pfam" id="PF03443">
    <property type="entry name" value="AA9"/>
    <property type="match status" value="1"/>
</dbReference>
<comment type="caution">
    <text evidence="11">The sequence shown here is derived from an EMBL/GenBank/DDBJ whole genome shotgun (WGS) entry which is preliminary data.</text>
</comment>
<dbReference type="GO" id="GO:0030245">
    <property type="term" value="P:cellulose catabolic process"/>
    <property type="evidence" value="ECO:0007669"/>
    <property type="project" value="UniProtKB-UniRule"/>
</dbReference>
<evidence type="ECO:0000256" key="5">
    <source>
        <dbReference type="ARBA" id="ARBA00023277"/>
    </source>
</evidence>
<dbReference type="Gene3D" id="2.70.50.70">
    <property type="match status" value="1"/>
</dbReference>
<keyword evidence="3 8" id="KW-0136">Cellulose degradation</keyword>
<keyword evidence="11" id="KW-0378">Hydrolase</keyword>
<keyword evidence="2 8" id="KW-0964">Secreted</keyword>
<evidence type="ECO:0000256" key="8">
    <source>
        <dbReference type="RuleBase" id="RU368122"/>
    </source>
</evidence>
<accession>A0A9P6EMW7</accession>
<dbReference type="GO" id="GO:0008810">
    <property type="term" value="F:cellulase activity"/>
    <property type="evidence" value="ECO:0007669"/>
    <property type="project" value="UniProtKB-UniRule"/>
</dbReference>
<keyword evidence="5 8" id="KW-0119">Carbohydrate metabolism</keyword>
<dbReference type="EMBL" id="MU157834">
    <property type="protein sequence ID" value="KAF9531732.1"/>
    <property type="molecule type" value="Genomic_DNA"/>
</dbReference>
<evidence type="ECO:0000256" key="4">
    <source>
        <dbReference type="ARBA" id="ARBA00023157"/>
    </source>
</evidence>
<evidence type="ECO:0000256" key="2">
    <source>
        <dbReference type="ARBA" id="ARBA00022525"/>
    </source>
</evidence>
<dbReference type="GO" id="GO:0030248">
    <property type="term" value="F:cellulose binding"/>
    <property type="evidence" value="ECO:0007669"/>
    <property type="project" value="UniProtKB-UniRule"/>
</dbReference>
<keyword evidence="6 8" id="KW-0624">Polysaccharide degradation</keyword>
<evidence type="ECO:0000313" key="12">
    <source>
        <dbReference type="Proteomes" id="UP000807306"/>
    </source>
</evidence>
<keyword evidence="4 8" id="KW-1015">Disulfide bond</keyword>
<comment type="subcellular location">
    <subcellularLocation>
        <location evidence="1 8">Secreted</location>
    </subcellularLocation>
</comment>
<dbReference type="PANTHER" id="PTHR33353">
    <property type="entry name" value="PUTATIVE (AFU_ORTHOLOGUE AFUA_1G12560)-RELATED"/>
    <property type="match status" value="1"/>
</dbReference>
<name>A0A9P6EMW7_9AGAR</name>
<gene>
    <name evidence="11" type="ORF">CPB83DRAFT_891616</name>
</gene>
<reference evidence="11" key="1">
    <citation type="submission" date="2020-11" db="EMBL/GenBank/DDBJ databases">
        <authorList>
            <consortium name="DOE Joint Genome Institute"/>
            <person name="Ahrendt S."/>
            <person name="Riley R."/>
            <person name="Andreopoulos W."/>
            <person name="Labutti K."/>
            <person name="Pangilinan J."/>
            <person name="Ruiz-Duenas F.J."/>
            <person name="Barrasa J.M."/>
            <person name="Sanchez-Garcia M."/>
            <person name="Camarero S."/>
            <person name="Miyauchi S."/>
            <person name="Serrano A."/>
            <person name="Linde D."/>
            <person name="Babiker R."/>
            <person name="Drula E."/>
            <person name="Ayuso-Fernandez I."/>
            <person name="Pacheco R."/>
            <person name="Padilla G."/>
            <person name="Ferreira P."/>
            <person name="Barriuso J."/>
            <person name="Kellner H."/>
            <person name="Castanera R."/>
            <person name="Alfaro M."/>
            <person name="Ramirez L."/>
            <person name="Pisabarro A.G."/>
            <person name="Kuo A."/>
            <person name="Tritt A."/>
            <person name="Lipzen A."/>
            <person name="He G."/>
            <person name="Yan M."/>
            <person name="Ng V."/>
            <person name="Cullen D."/>
            <person name="Martin F."/>
            <person name="Rosso M.-N."/>
            <person name="Henrissat B."/>
            <person name="Hibbett D."/>
            <person name="Martinez A.T."/>
            <person name="Grigoriev I.V."/>
        </authorList>
    </citation>
    <scope>NUCLEOTIDE SEQUENCE</scope>
    <source>
        <strain evidence="11">CBS 506.95</strain>
    </source>
</reference>
<dbReference type="Proteomes" id="UP000807306">
    <property type="component" value="Unassembled WGS sequence"/>
</dbReference>
<feature type="chain" id="PRO_5040296787" description="AA9 family lytic polysaccharide monooxygenase" evidence="9">
    <location>
        <begin position="19"/>
        <end position="245"/>
    </location>
</feature>
<dbReference type="OrthoDB" id="2525337at2759"/>
<comment type="catalytic activity">
    <reaction evidence="8">
        <text>[(1-&gt;4)-beta-D-glucosyl]n+m + reduced acceptor + O2 = 4-dehydro-beta-D-glucosyl-[(1-&gt;4)-beta-D-glucosyl]n-1 + [(1-&gt;4)-beta-D-glucosyl]m + acceptor + H2O.</text>
        <dbReference type="EC" id="1.14.99.56"/>
    </reaction>
</comment>
<dbReference type="GO" id="GO:0005576">
    <property type="term" value="C:extracellular region"/>
    <property type="evidence" value="ECO:0007669"/>
    <property type="project" value="UniProtKB-SubCell"/>
</dbReference>
<dbReference type="PANTHER" id="PTHR33353:SF17">
    <property type="entry name" value="ENDO-BETA-1,4-GLUCANASE D"/>
    <property type="match status" value="1"/>
</dbReference>
<feature type="domain" description="Auxiliary Activity family 9 catalytic" evidence="10">
    <location>
        <begin position="19"/>
        <end position="226"/>
    </location>
</feature>
<keyword evidence="12" id="KW-1185">Reference proteome</keyword>
<evidence type="ECO:0000256" key="6">
    <source>
        <dbReference type="ARBA" id="ARBA00023326"/>
    </source>
</evidence>
<comment type="function">
    <text evidence="8">Lytic polysaccharide monooxygenase (LMPO) that depolymerizes crystalline and amorphous polysaccharides via the oxidation of scissile alpha- or beta-(1-4)-glycosidic bonds, yielding C1 and/or C4 oxidation products. Catalysis by LPMOs requires the reduction of the active-site copper from Cu(II) to Cu(I) by a reducing agent and H(2)O(2) or O(2) as a cosubstrate.</text>
</comment>
<proteinExistence type="inferred from homology"/>
<dbReference type="AlphaFoldDB" id="A0A9P6EMW7"/>
<dbReference type="CDD" id="cd21175">
    <property type="entry name" value="LPMO_AA9"/>
    <property type="match status" value="1"/>
</dbReference>
<protein>
    <recommendedName>
        <fullName evidence="8">AA9 family lytic polysaccharide monooxygenase</fullName>
        <ecNumber evidence="8">1.14.99.56</ecNumber>
    </recommendedName>
    <alternativeName>
        <fullName evidence="8">Endo-beta-1,4-glucanase</fullName>
    </alternativeName>
    <alternativeName>
        <fullName evidence="8">Glycosyl hydrolase 61 family protein</fullName>
    </alternativeName>
</protein>
<comment type="similarity">
    <text evidence="7">Belongs to the polysaccharide monooxygenase AA9 family.</text>
</comment>
<organism evidence="11 12">
    <name type="scientific">Crepidotus variabilis</name>
    <dbReference type="NCBI Taxonomy" id="179855"/>
    <lineage>
        <taxon>Eukaryota</taxon>
        <taxon>Fungi</taxon>
        <taxon>Dikarya</taxon>
        <taxon>Basidiomycota</taxon>
        <taxon>Agaricomycotina</taxon>
        <taxon>Agaricomycetes</taxon>
        <taxon>Agaricomycetidae</taxon>
        <taxon>Agaricales</taxon>
        <taxon>Agaricineae</taxon>
        <taxon>Crepidotaceae</taxon>
        <taxon>Crepidotus</taxon>
    </lineage>
</organism>
<evidence type="ECO:0000259" key="10">
    <source>
        <dbReference type="Pfam" id="PF03443"/>
    </source>
</evidence>
<dbReference type="EC" id="1.14.99.56" evidence="8"/>
<dbReference type="InterPro" id="IPR049892">
    <property type="entry name" value="AA9"/>
</dbReference>
<evidence type="ECO:0000256" key="3">
    <source>
        <dbReference type="ARBA" id="ARBA00023001"/>
    </source>
</evidence>
<feature type="signal peptide" evidence="9">
    <location>
        <begin position="1"/>
        <end position="18"/>
    </location>
</feature>
<dbReference type="InterPro" id="IPR005103">
    <property type="entry name" value="AA9_LPMO"/>
</dbReference>
<evidence type="ECO:0000313" key="11">
    <source>
        <dbReference type="EMBL" id="KAF9531732.1"/>
    </source>
</evidence>
<evidence type="ECO:0000256" key="1">
    <source>
        <dbReference type="ARBA" id="ARBA00004613"/>
    </source>
</evidence>
<evidence type="ECO:0000256" key="9">
    <source>
        <dbReference type="SAM" id="SignalP"/>
    </source>
</evidence>
<sequence>MQLKSLVVLASVLSTALAHTRVWSIWVNGVDQGDGKGVYIRSPPTNNPVKDLTSSAMACNVNNSPVSQTVNVKAGDTVTFEWFHDYRNDDIIASSHKGPVLVYIAPTSSNGAGPVWTKLYHAGNDGTWAVDKLLASKGQHKVVIPNIPAGDYLLRPEIIALHEANVAYSSNNLRGAQLYMNCVQIRVTSNGSQSLPGGNSFPGTYTSSTPGIVFDIYAKGADMTKYQIPGPAVWSGSAGGSITRA</sequence>
<evidence type="ECO:0000256" key="7">
    <source>
        <dbReference type="ARBA" id="ARBA00044502"/>
    </source>
</evidence>